<dbReference type="AlphaFoldDB" id="A0A2K8JM63"/>
<accession>A0A2K8JM63</accession>
<keyword evidence="2" id="KW-0732">Signal</keyword>
<protein>
    <submittedName>
        <fullName evidence="3">Secreted Odorant Binding Protein Family protein</fullName>
    </submittedName>
</protein>
<evidence type="ECO:0000256" key="1">
    <source>
        <dbReference type="SAM" id="MobiDB-lite"/>
    </source>
</evidence>
<feature type="chain" id="PRO_5014662066" evidence="2">
    <location>
        <begin position="20"/>
        <end position="82"/>
    </location>
</feature>
<feature type="region of interest" description="Disordered" evidence="1">
    <location>
        <begin position="57"/>
        <end position="82"/>
    </location>
</feature>
<sequence length="82" mass="9159">MAKLLLILTVLSTAAFVLAEVDIKGLTSKQLEDLEESQLEECRAKLNVDKSLIDEFDKQDGGVPNNPQFQKHSSALEKNWDT</sequence>
<organism evidence="3">
    <name type="scientific">Pristhesancus plagipennis</name>
    <name type="common">Common assassin bug</name>
    <dbReference type="NCBI Taxonomy" id="1955184"/>
    <lineage>
        <taxon>Eukaryota</taxon>
        <taxon>Metazoa</taxon>
        <taxon>Ecdysozoa</taxon>
        <taxon>Arthropoda</taxon>
        <taxon>Hexapoda</taxon>
        <taxon>Insecta</taxon>
        <taxon>Pterygota</taxon>
        <taxon>Neoptera</taxon>
        <taxon>Paraneoptera</taxon>
        <taxon>Hemiptera</taxon>
        <taxon>Heteroptera</taxon>
        <taxon>Panheteroptera</taxon>
        <taxon>Cimicomorpha</taxon>
        <taxon>Reduviidae</taxon>
        <taxon>Harpactorinae</taxon>
        <taxon>Harpactorini</taxon>
        <taxon>Pristhesancus</taxon>
    </lineage>
</organism>
<name>A0A2K8JM63_PRIPG</name>
<feature type="signal peptide" evidence="2">
    <location>
        <begin position="1"/>
        <end position="19"/>
    </location>
</feature>
<reference evidence="3" key="1">
    <citation type="submission" date="2016-10" db="EMBL/GenBank/DDBJ databases">
        <title>The assassin bug Pristhesancus plagipennis produces two different types of venom.</title>
        <authorList>
            <person name="Walker A.A."/>
            <person name="Herzig V."/>
            <person name="Jin J."/>
            <person name="Fry B.G."/>
            <person name="King G.F."/>
        </authorList>
    </citation>
    <scope>NUCLEOTIDE SEQUENCE</scope>
    <source>
        <tissue evidence="3">Venom/labial glands</tissue>
    </source>
</reference>
<evidence type="ECO:0000313" key="3">
    <source>
        <dbReference type="EMBL" id="ATU82916.1"/>
    </source>
</evidence>
<proteinExistence type="evidence at transcript level"/>
<evidence type="ECO:0000256" key="2">
    <source>
        <dbReference type="SAM" id="SignalP"/>
    </source>
</evidence>
<dbReference type="EMBL" id="KY031165">
    <property type="protein sequence ID" value="ATU82916.1"/>
    <property type="molecule type" value="mRNA"/>
</dbReference>